<dbReference type="Proteomes" id="UP000093954">
    <property type="component" value="Unassembled WGS sequence"/>
</dbReference>
<reference evidence="1 2" key="1">
    <citation type="journal article" date="2012" name="Front. Microbiol.">
        <title>Draft Genome Sequence of the Virulent Strain 01-B526 of the Fish Pathogen Aeromonas salmonicida.</title>
        <authorList>
            <person name="Charette S.J."/>
            <person name="Brochu F."/>
            <person name="Boyle B."/>
            <person name="Filion G."/>
            <person name="Tanaka K.H."/>
            <person name="Derome N."/>
        </authorList>
    </citation>
    <scope>NUCLEOTIDE SEQUENCE [LARGE SCALE GENOMIC DNA]</scope>
    <source>
        <strain evidence="1 2">P11</strain>
    </source>
</reference>
<comment type="caution">
    <text evidence="1">The sequence shown here is derived from an EMBL/GenBank/DDBJ whole genome shotgun (WGS) entry which is preliminary data.</text>
</comment>
<accession>A0A1A6ASB3</accession>
<proteinExistence type="predicted"/>
<gene>
    <name evidence="1" type="ORF">CLRAG_22460</name>
</gene>
<keyword evidence="2" id="KW-1185">Reference proteome</keyword>
<organism evidence="1 2">
    <name type="scientific">Clostridium ragsdalei P11</name>
    <dbReference type="NCBI Taxonomy" id="1353534"/>
    <lineage>
        <taxon>Bacteria</taxon>
        <taxon>Bacillati</taxon>
        <taxon>Bacillota</taxon>
        <taxon>Clostridia</taxon>
        <taxon>Eubacteriales</taxon>
        <taxon>Clostridiaceae</taxon>
        <taxon>Clostridium</taxon>
    </lineage>
</organism>
<evidence type="ECO:0000313" key="1">
    <source>
        <dbReference type="EMBL" id="OBR92952.1"/>
    </source>
</evidence>
<dbReference type="EMBL" id="LROS01000022">
    <property type="protein sequence ID" value="OBR92952.1"/>
    <property type="molecule type" value="Genomic_DNA"/>
</dbReference>
<protein>
    <submittedName>
        <fullName evidence="1">Uncharacterized protein</fullName>
    </submittedName>
</protein>
<sequence>MATKNLNTNQFLITIPAGKRLIAKAVISLKQIKKALESNTIVVIAGTTNAYVAEELLLSIDQIGDFSKNTFFRGVTTRPGRKIKTTNDSYFNKDIVIEKGKWVKGKTIYDVAESLGHGDIILKGANAVDSERKMAGIQIANPTIGTSGPIMQAVIGKRTELIIPVGLEKRVFGDIGQIASRLNAPSTTGLRMLPISGTIITELEAIEILTGASAELVAAGGICGAEGSCWIAITGTEEQLHTVSGIINSVINEPSLDY</sequence>
<dbReference type="PATRIC" id="fig|1353534.3.peg.2285"/>
<name>A0A1A6ASB3_9CLOT</name>
<dbReference type="AlphaFoldDB" id="A0A1A6ASB3"/>
<dbReference type="RefSeq" id="WP_065078494.1">
    <property type="nucleotide sequence ID" value="NZ_LROS01000022.1"/>
</dbReference>
<evidence type="ECO:0000313" key="2">
    <source>
        <dbReference type="Proteomes" id="UP000093954"/>
    </source>
</evidence>